<name>D8P777_RALSL</name>
<keyword evidence="1" id="KW-0614">Plasmid</keyword>
<protein>
    <submittedName>
        <fullName evidence="1">Uncharacterized protein</fullName>
    </submittedName>
</protein>
<gene>
    <name evidence="1" type="ORF">RCFBP_mp10120</name>
</gene>
<accession>D8P777</accession>
<sequence>MSDVAASHGVTAPTACKWLGRYLAGAGGTAALVRVIPASVLTVRYRRGQGAVDRGVAPATHAAKADRT</sequence>
<dbReference type="AlphaFoldDB" id="D8P777"/>
<reference evidence="1" key="2">
    <citation type="submission" date="2010-02" db="EMBL/GenBank/DDBJ databases">
        <authorList>
            <person name="Genoscope - CEA"/>
        </authorList>
    </citation>
    <scope>NUCLEOTIDE SEQUENCE</scope>
    <source>
        <strain evidence="1">CFBP2957</strain>
        <plasmid evidence="1">RCFBPv3_mp</plasmid>
    </source>
</reference>
<proteinExistence type="predicted"/>
<evidence type="ECO:0000313" key="1">
    <source>
        <dbReference type="EMBL" id="CBJ52911.1"/>
    </source>
</evidence>
<geneLocation type="plasmid" evidence="1">
    <name>RCFBPv3_mp</name>
</geneLocation>
<organism evidence="1">
    <name type="scientific">Ralstonia solanacearum CFBP2957</name>
    <dbReference type="NCBI Taxonomy" id="859656"/>
    <lineage>
        <taxon>Bacteria</taxon>
        <taxon>Pseudomonadati</taxon>
        <taxon>Pseudomonadota</taxon>
        <taxon>Betaproteobacteria</taxon>
        <taxon>Burkholderiales</taxon>
        <taxon>Burkholderiaceae</taxon>
        <taxon>Ralstonia</taxon>
        <taxon>Ralstonia solanacearum species complex</taxon>
    </lineage>
</organism>
<dbReference type="EMBL" id="FP885907">
    <property type="protein sequence ID" value="CBJ52911.1"/>
    <property type="molecule type" value="Genomic_DNA"/>
</dbReference>
<reference evidence="1" key="1">
    <citation type="journal article" date="2010" name="BMC Genomics">
        <title>Genomes of three tomato pathogens within the Ralstonia solanacearum species complex reveal significant evolutionary divergence.</title>
        <authorList>
            <person name="Remenant B."/>
            <person name="Coupat-Goutaland B."/>
            <person name="Guidot A."/>
            <person name="Cellier G."/>
            <person name="Wicker E."/>
            <person name="Allen C."/>
            <person name="Fegan M."/>
            <person name="Pruvost O."/>
            <person name="Elbaz M."/>
            <person name="Calteau A."/>
            <person name="Salvignol G."/>
            <person name="Mornico D."/>
            <person name="Mangenot S."/>
            <person name="Barbe V."/>
            <person name="Medigue C."/>
            <person name="Prior P."/>
        </authorList>
    </citation>
    <scope>NUCLEOTIDE SEQUENCE [LARGE SCALE GENOMIC DNA]</scope>
    <source>
        <strain evidence="1">CFBP2957</strain>
        <plasmid evidence="1">RCFBPv3_mp</plasmid>
    </source>
</reference>